<accession>A0A4V0YH30</accession>
<dbReference type="Gene3D" id="3.20.80.10">
    <property type="entry name" value="Regulatory factor, effector binding domain"/>
    <property type="match status" value="1"/>
</dbReference>
<feature type="domain" description="HTH merR-type" evidence="2">
    <location>
        <begin position="3"/>
        <end position="73"/>
    </location>
</feature>
<sequence>MRALGTGEMSRASGLSQKALRLYAANGLLVPAEVDPATGYRRYSPAQIARGRAIGLLRRLDMPLATVAEVLDGPPETVRERLLAWWAGEHARFRAKTESVERVWAGLENGGSAVPDASSAPSATPPSAVAARVRIEHREAQTVATITRVVDQASLVPTFIADVLELRARIADSGAEPLPGHTVIYHGHVGRDLAGRIETCVAFTGPALPSGPMVLRVEPAAEFAVVDVTAREVVFPDLLDFFVAVERAAGSGPLASSREWYPGPWPDDPDAVAMLVATPFARPTPAGVDPAPGAGPRVSA</sequence>
<dbReference type="SMART" id="SM00422">
    <property type="entry name" value="HTH_MERR"/>
    <property type="match status" value="1"/>
</dbReference>
<dbReference type="AlphaFoldDB" id="A0A4V0YH30"/>
<protein>
    <submittedName>
        <fullName evidence="3">MerR family transcriptional regulator</fullName>
    </submittedName>
</protein>
<dbReference type="PROSITE" id="PS50937">
    <property type="entry name" value="HTH_MERR_2"/>
    <property type="match status" value="1"/>
</dbReference>
<gene>
    <name evidence="3" type="ORF">ET445_07910</name>
</gene>
<dbReference type="InterPro" id="IPR009061">
    <property type="entry name" value="DNA-bd_dom_put_sf"/>
</dbReference>
<dbReference type="PANTHER" id="PTHR30204:SF97">
    <property type="entry name" value="MERR FAMILY REGULATORY PROTEIN"/>
    <property type="match status" value="1"/>
</dbReference>
<dbReference type="Pfam" id="PF13411">
    <property type="entry name" value="MerR_1"/>
    <property type="match status" value="1"/>
</dbReference>
<dbReference type="KEGG" id="agf:ET445_07910"/>
<dbReference type="EMBL" id="CP035491">
    <property type="protein sequence ID" value="QAY73281.1"/>
    <property type="molecule type" value="Genomic_DNA"/>
</dbReference>
<evidence type="ECO:0000259" key="2">
    <source>
        <dbReference type="PROSITE" id="PS50937"/>
    </source>
</evidence>
<dbReference type="RefSeq" id="WP_129190372.1">
    <property type="nucleotide sequence ID" value="NZ_CP035491.1"/>
</dbReference>
<dbReference type="SUPFAM" id="SSF46955">
    <property type="entry name" value="Putative DNA-binding domain"/>
    <property type="match status" value="1"/>
</dbReference>
<proteinExistence type="predicted"/>
<evidence type="ECO:0000313" key="3">
    <source>
        <dbReference type="EMBL" id="QAY73281.1"/>
    </source>
</evidence>
<dbReference type="OrthoDB" id="9802039at2"/>
<evidence type="ECO:0000256" key="1">
    <source>
        <dbReference type="ARBA" id="ARBA00023125"/>
    </source>
</evidence>
<evidence type="ECO:0000313" key="4">
    <source>
        <dbReference type="Proteomes" id="UP000291259"/>
    </source>
</evidence>
<dbReference type="Gene3D" id="1.10.1660.10">
    <property type="match status" value="1"/>
</dbReference>
<keyword evidence="1" id="KW-0238">DNA-binding</keyword>
<name>A0A4V0YH30_9MICO</name>
<dbReference type="InterPro" id="IPR000551">
    <property type="entry name" value="MerR-type_HTH_dom"/>
</dbReference>
<dbReference type="Proteomes" id="UP000291259">
    <property type="component" value="Chromosome"/>
</dbReference>
<keyword evidence="4" id="KW-1185">Reference proteome</keyword>
<dbReference type="GO" id="GO:0003677">
    <property type="term" value="F:DNA binding"/>
    <property type="evidence" value="ECO:0007669"/>
    <property type="project" value="UniProtKB-KW"/>
</dbReference>
<dbReference type="PANTHER" id="PTHR30204">
    <property type="entry name" value="REDOX-CYCLING DRUG-SENSING TRANSCRIPTIONAL ACTIVATOR SOXR"/>
    <property type="match status" value="1"/>
</dbReference>
<organism evidence="3 4">
    <name type="scientific">Agromyces protaetiae</name>
    <dbReference type="NCBI Taxonomy" id="2509455"/>
    <lineage>
        <taxon>Bacteria</taxon>
        <taxon>Bacillati</taxon>
        <taxon>Actinomycetota</taxon>
        <taxon>Actinomycetes</taxon>
        <taxon>Micrococcales</taxon>
        <taxon>Microbacteriaceae</taxon>
        <taxon>Agromyces</taxon>
    </lineage>
</organism>
<reference evidence="3 4" key="1">
    <citation type="submission" date="2019-01" db="EMBL/GenBank/DDBJ databases">
        <title>Genome sequencing of strain FW100M-8.</title>
        <authorList>
            <person name="Heo J."/>
            <person name="Kim S.-J."/>
            <person name="Kim J.-S."/>
            <person name="Hong S.-B."/>
            <person name="Kwon S.-W."/>
        </authorList>
    </citation>
    <scope>NUCLEOTIDE SEQUENCE [LARGE SCALE GENOMIC DNA]</scope>
    <source>
        <strain evidence="3 4">FW100M-8</strain>
    </source>
</reference>
<dbReference type="GO" id="GO:0003700">
    <property type="term" value="F:DNA-binding transcription factor activity"/>
    <property type="evidence" value="ECO:0007669"/>
    <property type="project" value="InterPro"/>
</dbReference>
<dbReference type="InterPro" id="IPR011256">
    <property type="entry name" value="Reg_factor_effector_dom_sf"/>
</dbReference>
<dbReference type="InterPro" id="IPR047057">
    <property type="entry name" value="MerR_fam"/>
</dbReference>